<accession>A0A2P2K234</accession>
<sequence length="121" mass="14038">MIMCTGTTTFSPHTIKPLNHINSQSFSSWPGNNGAQCGVHTQSLAVPCSSWQQACQGWNTLVSHFFLRSSHFFWIHVLHQFGHQEHHNQHKSHHESHWTFHNIHYGEGFPNLIILFLTQWL</sequence>
<dbReference type="EMBL" id="GGEC01019257">
    <property type="protein sequence ID" value="MBW99740.1"/>
    <property type="molecule type" value="Transcribed_RNA"/>
</dbReference>
<evidence type="ECO:0000313" key="1">
    <source>
        <dbReference type="EMBL" id="MBW99738.1"/>
    </source>
</evidence>
<proteinExistence type="predicted"/>
<reference evidence="1" key="1">
    <citation type="submission" date="2018-02" db="EMBL/GenBank/DDBJ databases">
        <title>Rhizophora mucronata_Transcriptome.</title>
        <authorList>
            <person name="Meera S.P."/>
            <person name="Sreeshan A."/>
            <person name="Augustine A."/>
        </authorList>
    </citation>
    <scope>NUCLEOTIDE SEQUENCE</scope>
    <source>
        <tissue evidence="1">Leaf</tissue>
    </source>
</reference>
<dbReference type="AlphaFoldDB" id="A0A2P2K234"/>
<organism evidence="1">
    <name type="scientific">Rhizophora mucronata</name>
    <name type="common">Asiatic mangrove</name>
    <dbReference type="NCBI Taxonomy" id="61149"/>
    <lineage>
        <taxon>Eukaryota</taxon>
        <taxon>Viridiplantae</taxon>
        <taxon>Streptophyta</taxon>
        <taxon>Embryophyta</taxon>
        <taxon>Tracheophyta</taxon>
        <taxon>Spermatophyta</taxon>
        <taxon>Magnoliopsida</taxon>
        <taxon>eudicotyledons</taxon>
        <taxon>Gunneridae</taxon>
        <taxon>Pentapetalae</taxon>
        <taxon>rosids</taxon>
        <taxon>fabids</taxon>
        <taxon>Malpighiales</taxon>
        <taxon>Rhizophoraceae</taxon>
        <taxon>Rhizophora</taxon>
    </lineage>
</organism>
<dbReference type="EMBL" id="GGEC01019255">
    <property type="protein sequence ID" value="MBW99738.1"/>
    <property type="molecule type" value="Transcribed_RNA"/>
</dbReference>
<name>A0A2P2K234_RHIMU</name>
<protein>
    <submittedName>
        <fullName evidence="1">Uncharacterized protein</fullName>
    </submittedName>
</protein>